<dbReference type="AlphaFoldDB" id="A0A3B0WUH3"/>
<evidence type="ECO:0000313" key="8">
    <source>
        <dbReference type="EMBL" id="VAW47966.1"/>
    </source>
</evidence>
<organism evidence="8">
    <name type="scientific">hydrothermal vent metagenome</name>
    <dbReference type="NCBI Taxonomy" id="652676"/>
    <lineage>
        <taxon>unclassified sequences</taxon>
        <taxon>metagenomes</taxon>
        <taxon>ecological metagenomes</taxon>
    </lineage>
</organism>
<evidence type="ECO:0000256" key="4">
    <source>
        <dbReference type="ARBA" id="ARBA00023136"/>
    </source>
</evidence>
<proteinExistence type="predicted"/>
<evidence type="ECO:0000256" key="2">
    <source>
        <dbReference type="ARBA" id="ARBA00022692"/>
    </source>
</evidence>
<accession>A0A3B0WUH3</accession>
<evidence type="ECO:0000256" key="5">
    <source>
        <dbReference type="SAM" id="Coils"/>
    </source>
</evidence>
<sequence length="113" mass="12432">MLKVFIFIIILFLLILGIVLGVLNPSAVTLNLFITQTVLPLGLALALALVIGALLGAVVSSLKISQLKWQLRKQVKANKKQLNQIVQLKKESSLKEKESRTFSSELVHLEKTG</sequence>
<evidence type="ECO:0000256" key="3">
    <source>
        <dbReference type="ARBA" id="ARBA00022989"/>
    </source>
</evidence>
<dbReference type="InterPro" id="IPR010445">
    <property type="entry name" value="LapA_dom"/>
</dbReference>
<keyword evidence="4 6" id="KW-0472">Membrane</keyword>
<keyword evidence="5" id="KW-0175">Coiled coil</keyword>
<protein>
    <recommendedName>
        <fullName evidence="7">Lipopolysaccharide assembly protein A domain-containing protein</fullName>
    </recommendedName>
</protein>
<keyword evidence="2 6" id="KW-0812">Transmembrane</keyword>
<feature type="domain" description="Lipopolysaccharide assembly protein A" evidence="7">
    <location>
        <begin position="24"/>
        <end position="84"/>
    </location>
</feature>
<feature type="transmembrane region" description="Helical" evidence="6">
    <location>
        <begin position="37"/>
        <end position="62"/>
    </location>
</feature>
<keyword evidence="3 6" id="KW-1133">Transmembrane helix</keyword>
<feature type="coiled-coil region" evidence="5">
    <location>
        <begin position="71"/>
        <end position="98"/>
    </location>
</feature>
<gene>
    <name evidence="8" type="ORF">MNBD_GAMMA03-1128</name>
</gene>
<dbReference type="GO" id="GO:0005886">
    <property type="term" value="C:plasma membrane"/>
    <property type="evidence" value="ECO:0007669"/>
    <property type="project" value="InterPro"/>
</dbReference>
<dbReference type="Pfam" id="PF06305">
    <property type="entry name" value="LapA_dom"/>
    <property type="match status" value="1"/>
</dbReference>
<evidence type="ECO:0000256" key="6">
    <source>
        <dbReference type="SAM" id="Phobius"/>
    </source>
</evidence>
<keyword evidence="1" id="KW-1003">Cell membrane</keyword>
<reference evidence="8" key="1">
    <citation type="submission" date="2018-06" db="EMBL/GenBank/DDBJ databases">
        <authorList>
            <person name="Zhirakovskaya E."/>
        </authorList>
    </citation>
    <scope>NUCLEOTIDE SEQUENCE</scope>
</reference>
<evidence type="ECO:0000256" key="1">
    <source>
        <dbReference type="ARBA" id="ARBA00022475"/>
    </source>
</evidence>
<evidence type="ECO:0000259" key="7">
    <source>
        <dbReference type="Pfam" id="PF06305"/>
    </source>
</evidence>
<name>A0A3B0WUH3_9ZZZZ</name>
<dbReference type="EMBL" id="UOFC01000175">
    <property type="protein sequence ID" value="VAW47966.1"/>
    <property type="molecule type" value="Genomic_DNA"/>
</dbReference>